<evidence type="ECO:0000256" key="1">
    <source>
        <dbReference type="SAM" id="Phobius"/>
    </source>
</evidence>
<dbReference type="EMBL" id="DUZY01000008">
    <property type="protein sequence ID" value="DAD46905.1"/>
    <property type="molecule type" value="Genomic_DNA"/>
</dbReference>
<reference evidence="2 3" key="1">
    <citation type="journal article" date="2020" name="Mol. Biol. Evol.">
        <title>Distinct Expression and Methylation Patterns for Genes with Different Fates following a Single Whole-Genome Duplication in Flowering Plants.</title>
        <authorList>
            <person name="Shi T."/>
            <person name="Rahmani R.S."/>
            <person name="Gugger P.F."/>
            <person name="Wang M."/>
            <person name="Li H."/>
            <person name="Zhang Y."/>
            <person name="Li Z."/>
            <person name="Wang Q."/>
            <person name="Van de Peer Y."/>
            <person name="Marchal K."/>
            <person name="Chen J."/>
        </authorList>
    </citation>
    <scope>NUCLEOTIDE SEQUENCE [LARGE SCALE GENOMIC DNA]</scope>
    <source>
        <tissue evidence="2">Leaf</tissue>
    </source>
</reference>
<keyword evidence="1" id="KW-0812">Transmembrane</keyword>
<keyword evidence="3" id="KW-1185">Reference proteome</keyword>
<accession>A0A822ZU88</accession>
<keyword evidence="1" id="KW-1133">Transmembrane helix</keyword>
<gene>
    <name evidence="2" type="ORF">HUJ06_016842</name>
</gene>
<organism evidence="2 3">
    <name type="scientific">Nelumbo nucifera</name>
    <name type="common">Sacred lotus</name>
    <dbReference type="NCBI Taxonomy" id="4432"/>
    <lineage>
        <taxon>Eukaryota</taxon>
        <taxon>Viridiplantae</taxon>
        <taxon>Streptophyta</taxon>
        <taxon>Embryophyta</taxon>
        <taxon>Tracheophyta</taxon>
        <taxon>Spermatophyta</taxon>
        <taxon>Magnoliopsida</taxon>
        <taxon>Proteales</taxon>
        <taxon>Nelumbonaceae</taxon>
        <taxon>Nelumbo</taxon>
    </lineage>
</organism>
<sequence length="56" mass="6460">MLKADGPTPRFERKNDPIASATVELIFILFFCFPPFSVFCIHQASVFGRMKVRLLR</sequence>
<name>A0A822ZU88_NELNU</name>
<evidence type="ECO:0000313" key="3">
    <source>
        <dbReference type="Proteomes" id="UP000607653"/>
    </source>
</evidence>
<proteinExistence type="predicted"/>
<keyword evidence="1" id="KW-0472">Membrane</keyword>
<protein>
    <submittedName>
        <fullName evidence="2">Uncharacterized protein</fullName>
    </submittedName>
</protein>
<dbReference type="AlphaFoldDB" id="A0A822ZU88"/>
<feature type="transmembrane region" description="Helical" evidence="1">
    <location>
        <begin position="25"/>
        <end position="47"/>
    </location>
</feature>
<comment type="caution">
    <text evidence="2">The sequence shown here is derived from an EMBL/GenBank/DDBJ whole genome shotgun (WGS) entry which is preliminary data.</text>
</comment>
<evidence type="ECO:0000313" key="2">
    <source>
        <dbReference type="EMBL" id="DAD46905.1"/>
    </source>
</evidence>
<dbReference type="Proteomes" id="UP000607653">
    <property type="component" value="Unassembled WGS sequence"/>
</dbReference>